<dbReference type="AlphaFoldDB" id="A0AAV7HTP3"/>
<evidence type="ECO:0000256" key="9">
    <source>
        <dbReference type="ARBA" id="ARBA00023224"/>
    </source>
</evidence>
<feature type="transmembrane region" description="Helical" evidence="10">
    <location>
        <begin position="44"/>
        <end position="64"/>
    </location>
</feature>
<dbReference type="InterPro" id="IPR004117">
    <property type="entry name" value="7tm6_olfct_rcpt"/>
</dbReference>
<keyword evidence="5" id="KW-0552">Olfaction</keyword>
<keyword evidence="7 10" id="KW-0472">Membrane</keyword>
<dbReference type="GO" id="GO:0005549">
    <property type="term" value="F:odorant binding"/>
    <property type="evidence" value="ECO:0007669"/>
    <property type="project" value="InterPro"/>
</dbReference>
<evidence type="ECO:0000256" key="5">
    <source>
        <dbReference type="ARBA" id="ARBA00022725"/>
    </source>
</evidence>
<keyword evidence="12" id="KW-1185">Reference proteome</keyword>
<name>A0AAV7HTP3_COTGL</name>
<comment type="caution">
    <text evidence="11">The sequence shown here is derived from an EMBL/GenBank/DDBJ whole genome shotgun (WGS) entry which is preliminary data.</text>
</comment>
<dbReference type="Pfam" id="PF02949">
    <property type="entry name" value="7tm_6"/>
    <property type="match status" value="1"/>
</dbReference>
<gene>
    <name evidence="11" type="ORF">KQX54_016765</name>
</gene>
<dbReference type="GO" id="GO:0007165">
    <property type="term" value="P:signal transduction"/>
    <property type="evidence" value="ECO:0007669"/>
    <property type="project" value="UniProtKB-KW"/>
</dbReference>
<keyword evidence="2" id="KW-1003">Cell membrane</keyword>
<keyword evidence="4 10" id="KW-0812">Transmembrane</keyword>
<evidence type="ECO:0000256" key="3">
    <source>
        <dbReference type="ARBA" id="ARBA00022606"/>
    </source>
</evidence>
<keyword evidence="8" id="KW-0675">Receptor</keyword>
<evidence type="ECO:0000256" key="1">
    <source>
        <dbReference type="ARBA" id="ARBA00004651"/>
    </source>
</evidence>
<proteinExistence type="predicted"/>
<dbReference type="PANTHER" id="PTHR21137:SF35">
    <property type="entry name" value="ODORANT RECEPTOR 19A-RELATED"/>
    <property type="match status" value="1"/>
</dbReference>
<evidence type="ECO:0000256" key="2">
    <source>
        <dbReference type="ARBA" id="ARBA00022475"/>
    </source>
</evidence>
<evidence type="ECO:0000313" key="11">
    <source>
        <dbReference type="EMBL" id="KAH0535485.1"/>
    </source>
</evidence>
<reference evidence="11 12" key="1">
    <citation type="journal article" date="2021" name="J. Hered.">
        <title>A chromosome-level genome assembly of the parasitoid wasp, Cotesia glomerata (Hymenoptera: Braconidae).</title>
        <authorList>
            <person name="Pinto B.J."/>
            <person name="Weis J.J."/>
            <person name="Gamble T."/>
            <person name="Ode P.J."/>
            <person name="Paul R."/>
            <person name="Zaspel J.M."/>
        </authorList>
    </citation>
    <scope>NUCLEOTIDE SEQUENCE [LARGE SCALE GENOMIC DNA]</scope>
    <source>
        <strain evidence="11">CgM1</strain>
    </source>
</reference>
<keyword evidence="9" id="KW-0807">Transducer</keyword>
<sequence length="142" mass="15908">MGDSVKDAFSAGLLVYLLTTNSIICILGYQILINFIAGGQAVEIIRFGLFLMQMYAMLSIYCMISEHITAESLKCCEAFYNIRWYNLPIDCSKDIVVCIERSQQPLALWAGQFTTFSSVTLTDVTKTALSYLSVLRSFKIAE</sequence>
<dbReference type="PANTHER" id="PTHR21137">
    <property type="entry name" value="ODORANT RECEPTOR"/>
    <property type="match status" value="1"/>
</dbReference>
<evidence type="ECO:0000313" key="12">
    <source>
        <dbReference type="Proteomes" id="UP000826195"/>
    </source>
</evidence>
<keyword evidence="6 10" id="KW-1133">Transmembrane helix</keyword>
<dbReference type="EMBL" id="JAHXZJ010002982">
    <property type="protein sequence ID" value="KAH0535485.1"/>
    <property type="molecule type" value="Genomic_DNA"/>
</dbReference>
<accession>A0AAV7HTP3</accession>
<evidence type="ECO:0000256" key="6">
    <source>
        <dbReference type="ARBA" id="ARBA00022989"/>
    </source>
</evidence>
<evidence type="ECO:0000256" key="7">
    <source>
        <dbReference type="ARBA" id="ARBA00023136"/>
    </source>
</evidence>
<dbReference type="Proteomes" id="UP000826195">
    <property type="component" value="Unassembled WGS sequence"/>
</dbReference>
<comment type="subcellular location">
    <subcellularLocation>
        <location evidence="1">Cell membrane</location>
        <topology evidence="1">Multi-pass membrane protein</topology>
    </subcellularLocation>
</comment>
<protein>
    <recommendedName>
        <fullName evidence="13">Odorant receptor</fullName>
    </recommendedName>
</protein>
<organism evidence="11 12">
    <name type="scientific">Cotesia glomerata</name>
    <name type="common">Lepidopteran parasitic wasp</name>
    <name type="synonym">Apanteles glomeratus</name>
    <dbReference type="NCBI Taxonomy" id="32391"/>
    <lineage>
        <taxon>Eukaryota</taxon>
        <taxon>Metazoa</taxon>
        <taxon>Ecdysozoa</taxon>
        <taxon>Arthropoda</taxon>
        <taxon>Hexapoda</taxon>
        <taxon>Insecta</taxon>
        <taxon>Pterygota</taxon>
        <taxon>Neoptera</taxon>
        <taxon>Endopterygota</taxon>
        <taxon>Hymenoptera</taxon>
        <taxon>Apocrita</taxon>
        <taxon>Ichneumonoidea</taxon>
        <taxon>Braconidae</taxon>
        <taxon>Microgastrinae</taxon>
        <taxon>Cotesia</taxon>
    </lineage>
</organism>
<evidence type="ECO:0000256" key="8">
    <source>
        <dbReference type="ARBA" id="ARBA00023170"/>
    </source>
</evidence>
<keyword evidence="3" id="KW-0716">Sensory transduction</keyword>
<feature type="transmembrane region" description="Helical" evidence="10">
    <location>
        <begin position="12"/>
        <end position="32"/>
    </location>
</feature>
<evidence type="ECO:0000256" key="10">
    <source>
        <dbReference type="SAM" id="Phobius"/>
    </source>
</evidence>
<evidence type="ECO:0008006" key="13">
    <source>
        <dbReference type="Google" id="ProtNLM"/>
    </source>
</evidence>
<dbReference type="GO" id="GO:0004984">
    <property type="term" value="F:olfactory receptor activity"/>
    <property type="evidence" value="ECO:0007669"/>
    <property type="project" value="InterPro"/>
</dbReference>
<evidence type="ECO:0000256" key="4">
    <source>
        <dbReference type="ARBA" id="ARBA00022692"/>
    </source>
</evidence>
<dbReference type="GO" id="GO:0005886">
    <property type="term" value="C:plasma membrane"/>
    <property type="evidence" value="ECO:0007669"/>
    <property type="project" value="UniProtKB-SubCell"/>
</dbReference>